<dbReference type="Gene3D" id="6.10.130.10">
    <property type="entry name" value="Ubiquitin-protein ligase E3A, N-terminal zinc-binding domain (AZUL)"/>
    <property type="match status" value="1"/>
</dbReference>
<dbReference type="InterPro" id="IPR032353">
    <property type="entry name" value="AZUL"/>
</dbReference>
<evidence type="ECO:0000256" key="2">
    <source>
        <dbReference type="PROSITE-ProRule" id="PRU00104"/>
    </source>
</evidence>
<dbReference type="InterPro" id="IPR000569">
    <property type="entry name" value="HECT_dom"/>
</dbReference>
<comment type="caution">
    <text evidence="2">Lacks conserved residue(s) required for the propagation of feature annotation.</text>
</comment>
<dbReference type="InterPro" id="IPR042556">
    <property type="entry name" value="AZUL_sf"/>
</dbReference>
<feature type="domain" description="HECT" evidence="4">
    <location>
        <begin position="613"/>
        <end position="638"/>
    </location>
</feature>
<dbReference type="WBParaSite" id="EVEC_0001187501-mRNA-1">
    <property type="protein sequence ID" value="EVEC_0001187501-mRNA-1"/>
    <property type="gene ID" value="EVEC_0001187501"/>
</dbReference>
<proteinExistence type="predicted"/>
<reference evidence="7" key="1">
    <citation type="submission" date="2017-02" db="UniProtKB">
        <authorList>
            <consortium name="WormBaseParasite"/>
        </authorList>
    </citation>
    <scope>IDENTIFICATION</scope>
</reference>
<organism evidence="7">
    <name type="scientific">Enterobius vermicularis</name>
    <name type="common">Human pinworm</name>
    <dbReference type="NCBI Taxonomy" id="51028"/>
    <lineage>
        <taxon>Eukaryota</taxon>
        <taxon>Metazoa</taxon>
        <taxon>Ecdysozoa</taxon>
        <taxon>Nematoda</taxon>
        <taxon>Chromadorea</taxon>
        <taxon>Rhabditida</taxon>
        <taxon>Spirurina</taxon>
        <taxon>Oxyuridomorpha</taxon>
        <taxon>Oxyuroidea</taxon>
        <taxon>Oxyuridae</taxon>
        <taxon>Enterobius</taxon>
    </lineage>
</organism>
<evidence type="ECO:0000313" key="7">
    <source>
        <dbReference type="WBParaSite" id="EVEC_0001187501-mRNA-1"/>
    </source>
</evidence>
<keyword evidence="6" id="KW-1185">Reference proteome</keyword>
<evidence type="ECO:0000256" key="3">
    <source>
        <dbReference type="SAM" id="MobiDB-lite"/>
    </source>
</evidence>
<protein>
    <submittedName>
        <fullName evidence="7">HECT domain-containing protein</fullName>
    </submittedName>
</protein>
<reference evidence="5 6" key="2">
    <citation type="submission" date="2018-10" db="EMBL/GenBank/DDBJ databases">
        <authorList>
            <consortium name="Pathogen Informatics"/>
        </authorList>
    </citation>
    <scope>NUCLEOTIDE SEQUENCE [LARGE SCALE GENOMIC DNA]</scope>
</reference>
<dbReference type="Gene3D" id="3.90.1750.10">
    <property type="entry name" value="Hect, E3 ligase catalytic domains"/>
    <property type="match status" value="1"/>
</dbReference>
<dbReference type="InterPro" id="IPR035983">
    <property type="entry name" value="Hect_E3_ubiquitin_ligase"/>
</dbReference>
<sequence>MFKSGKLLEGCGRPSCCNENCASSGKFGKLSNDEAAARALECLRSHAALCVSLTEAREPAKPPTIVSRLEELSEARVGAVLDECRSKGDWMLMCEYFGHTFANCDVLLRSFVNEGFSFMSDKGFGRSAIDAPSSKLIANEGQANAPRKRRVLERDELKSSGSSANDTSIRRAEMNNGTDEMNKEVMCNAEAESMDTGELNASLAGQDTSRKIHEVTDIRFEGASIEGKNSQKIIPDVLNRQKDGREHLSITDELKDGRCPTDLVTARRCFRALFANSIEYDHYLQAAMDAVVHLCHDLDSVLQHDHVWEENPSGIVHILNLIFELPFIGWVEFIEVGFTALCKMCANLGTIGQTIVASVWAGFDAEWIQDKVNWIQQGLTVRVLTLIDTVGALPVFEDRSEPLPTTIQTLSILYETVLIKSKRLMQIYLEDVSLLTTDLPSLADTRKEVEVPSSLNSDDTQQNTHNEQCTSLSDVLRNHSSRHGEEEEGHCEKDILDAWTVSSNCLCVPLSEFHNATLSENFCADKDFFSFMSNQNTPTYSVMPKYSFVLSTEVKQRFLILFNRVRQQNERRNAIAQAIFQRAMLQPYLQLTVRRDHVVRDALDVLAAVALDDVSNFKKQLRISFDGEHAVDEGGVSK</sequence>
<gene>
    <name evidence="5" type="ORF">EVEC_LOCUS11135</name>
</gene>
<dbReference type="EMBL" id="UXUI01011623">
    <property type="protein sequence ID" value="VDD96384.1"/>
    <property type="molecule type" value="Genomic_DNA"/>
</dbReference>
<dbReference type="AlphaFoldDB" id="A0A0N4VLT9"/>
<accession>A0A0N4VLT9</accession>
<keyword evidence="1 2" id="KW-0833">Ubl conjugation pathway</keyword>
<dbReference type="STRING" id="51028.A0A0N4VLT9"/>
<name>A0A0N4VLT9_ENTVE</name>
<evidence type="ECO:0000259" key="4">
    <source>
        <dbReference type="PROSITE" id="PS50237"/>
    </source>
</evidence>
<dbReference type="OrthoDB" id="5981550at2759"/>
<dbReference type="SUPFAM" id="SSF56204">
    <property type="entry name" value="Hect, E3 ligase catalytic domain"/>
    <property type="match status" value="1"/>
</dbReference>
<dbReference type="GO" id="GO:0004842">
    <property type="term" value="F:ubiquitin-protein transferase activity"/>
    <property type="evidence" value="ECO:0007669"/>
    <property type="project" value="InterPro"/>
</dbReference>
<dbReference type="PROSITE" id="PS50237">
    <property type="entry name" value="HECT"/>
    <property type="match status" value="1"/>
</dbReference>
<evidence type="ECO:0000256" key="1">
    <source>
        <dbReference type="ARBA" id="ARBA00022786"/>
    </source>
</evidence>
<feature type="region of interest" description="Disordered" evidence="3">
    <location>
        <begin position="447"/>
        <end position="487"/>
    </location>
</feature>
<feature type="compositionally biased region" description="Polar residues" evidence="3">
    <location>
        <begin position="453"/>
        <end position="473"/>
    </location>
</feature>
<feature type="region of interest" description="Disordered" evidence="3">
    <location>
        <begin position="139"/>
        <end position="180"/>
    </location>
</feature>
<evidence type="ECO:0000313" key="6">
    <source>
        <dbReference type="Proteomes" id="UP000274131"/>
    </source>
</evidence>
<evidence type="ECO:0000313" key="5">
    <source>
        <dbReference type="EMBL" id="VDD96384.1"/>
    </source>
</evidence>
<dbReference type="Proteomes" id="UP000274131">
    <property type="component" value="Unassembled WGS sequence"/>
</dbReference>
<dbReference type="Pfam" id="PF16558">
    <property type="entry name" value="AZUL"/>
    <property type="match status" value="1"/>
</dbReference>